<dbReference type="PROSITE" id="PS00550">
    <property type="entry name" value="HEMERYTHRINS"/>
    <property type="match status" value="1"/>
</dbReference>
<feature type="domain" description="Hemerythrin-like" evidence="4">
    <location>
        <begin position="15"/>
        <end position="127"/>
    </location>
</feature>
<gene>
    <name evidence="5" type="ORF">HNR53_002751</name>
</gene>
<evidence type="ECO:0000313" key="5">
    <source>
        <dbReference type="EMBL" id="MBB6446101.1"/>
    </source>
</evidence>
<comment type="caution">
    <text evidence="5">The sequence shown here is derived from an EMBL/GenBank/DDBJ whole genome shotgun (WGS) entry which is preliminary data.</text>
</comment>
<dbReference type="RefSeq" id="WP_184526798.1">
    <property type="nucleotide sequence ID" value="NZ_JACHGK010000009.1"/>
</dbReference>
<keyword evidence="6" id="KW-1185">Reference proteome</keyword>
<accession>A0A7X0HSP8</accession>
<organism evidence="5 6">
    <name type="scientific">Bacillus benzoevorans</name>
    <dbReference type="NCBI Taxonomy" id="1456"/>
    <lineage>
        <taxon>Bacteria</taxon>
        <taxon>Bacillati</taxon>
        <taxon>Bacillota</taxon>
        <taxon>Bacilli</taxon>
        <taxon>Bacillales</taxon>
        <taxon>Bacillaceae</taxon>
        <taxon>Bacillus</taxon>
    </lineage>
</organism>
<dbReference type="Pfam" id="PF01814">
    <property type="entry name" value="Hemerythrin"/>
    <property type="match status" value="1"/>
</dbReference>
<sequence>MALMTWEEKYVTNVSAADEQHQEIFRLVNVLDESLSGDRAVIDQNLDALVAYVVDHFATEEKYFVETEYPQYEAHKKMHDDLVAAVSDIVGKFKAGEAEITPEITAYVRDWLYGHIPNTDKQYGPYLNDKGIQ</sequence>
<proteinExistence type="inferred from homology"/>
<dbReference type="AlphaFoldDB" id="A0A7X0HSP8"/>
<keyword evidence="2" id="KW-0479">Metal-binding</keyword>
<dbReference type="CDD" id="cd12107">
    <property type="entry name" value="Hemerythrin"/>
    <property type="match status" value="1"/>
</dbReference>
<dbReference type="SUPFAM" id="SSF47188">
    <property type="entry name" value="Hemerythrin-like"/>
    <property type="match status" value="1"/>
</dbReference>
<dbReference type="InterPro" id="IPR050669">
    <property type="entry name" value="Hemerythrin"/>
</dbReference>
<evidence type="ECO:0000313" key="6">
    <source>
        <dbReference type="Proteomes" id="UP000531594"/>
    </source>
</evidence>
<dbReference type="GO" id="GO:0046872">
    <property type="term" value="F:metal ion binding"/>
    <property type="evidence" value="ECO:0007669"/>
    <property type="project" value="UniProtKB-KW"/>
</dbReference>
<name>A0A7X0HSP8_9BACI</name>
<dbReference type="InterPro" id="IPR012312">
    <property type="entry name" value="Hemerythrin-like"/>
</dbReference>
<dbReference type="InterPro" id="IPR016131">
    <property type="entry name" value="Haemerythrin_Fe_BS"/>
</dbReference>
<dbReference type="NCBIfam" id="NF033749">
    <property type="entry name" value="bact_hemeryth"/>
    <property type="match status" value="1"/>
</dbReference>
<protein>
    <submittedName>
        <fullName evidence="5">Hemerythrin</fullName>
    </submittedName>
</protein>
<evidence type="ECO:0000256" key="1">
    <source>
        <dbReference type="ARBA" id="ARBA00010587"/>
    </source>
</evidence>
<comment type="similarity">
    <text evidence="1">Belongs to the hemerythrin family.</text>
</comment>
<dbReference type="EMBL" id="JACHGK010000009">
    <property type="protein sequence ID" value="MBB6446101.1"/>
    <property type="molecule type" value="Genomic_DNA"/>
</dbReference>
<dbReference type="Gene3D" id="1.20.120.50">
    <property type="entry name" value="Hemerythrin-like"/>
    <property type="match status" value="1"/>
</dbReference>
<evidence type="ECO:0000256" key="3">
    <source>
        <dbReference type="ARBA" id="ARBA00023004"/>
    </source>
</evidence>
<dbReference type="Proteomes" id="UP000531594">
    <property type="component" value="Unassembled WGS sequence"/>
</dbReference>
<reference evidence="5 6" key="1">
    <citation type="submission" date="2020-08" db="EMBL/GenBank/DDBJ databases">
        <title>Genomic Encyclopedia of Type Strains, Phase IV (KMG-IV): sequencing the most valuable type-strain genomes for metagenomic binning, comparative biology and taxonomic classification.</title>
        <authorList>
            <person name="Goeker M."/>
        </authorList>
    </citation>
    <scope>NUCLEOTIDE SEQUENCE [LARGE SCALE GENOMIC DNA]</scope>
    <source>
        <strain evidence="5 6">DSM 5391</strain>
    </source>
</reference>
<keyword evidence="3" id="KW-0408">Iron</keyword>
<dbReference type="NCBIfam" id="TIGR02481">
    <property type="entry name" value="hemeryth_dom"/>
    <property type="match status" value="1"/>
</dbReference>
<dbReference type="PANTHER" id="PTHR37164:SF1">
    <property type="entry name" value="BACTERIOHEMERYTHRIN"/>
    <property type="match status" value="1"/>
</dbReference>
<dbReference type="PANTHER" id="PTHR37164">
    <property type="entry name" value="BACTERIOHEMERYTHRIN"/>
    <property type="match status" value="1"/>
</dbReference>
<dbReference type="InterPro" id="IPR012827">
    <property type="entry name" value="Hemerythrin_metal-bd"/>
</dbReference>
<dbReference type="InterPro" id="IPR035938">
    <property type="entry name" value="Hemerythrin-like_sf"/>
</dbReference>
<evidence type="ECO:0000259" key="4">
    <source>
        <dbReference type="Pfam" id="PF01814"/>
    </source>
</evidence>
<evidence type="ECO:0000256" key="2">
    <source>
        <dbReference type="ARBA" id="ARBA00022723"/>
    </source>
</evidence>